<dbReference type="GO" id="GO:0030288">
    <property type="term" value="C:outer membrane-bounded periplasmic space"/>
    <property type="evidence" value="ECO:0007669"/>
    <property type="project" value="InterPro"/>
</dbReference>
<gene>
    <name evidence="8" type="ORF">LCGC14_0599190</name>
</gene>
<proteinExistence type="inferred from homology"/>
<keyword evidence="5" id="KW-0676">Redox-active center</keyword>
<evidence type="ECO:0000256" key="5">
    <source>
        <dbReference type="ARBA" id="ARBA00023284"/>
    </source>
</evidence>
<comment type="caution">
    <text evidence="8">The sequence shown here is derived from an EMBL/GenBank/DDBJ whole genome shotgun (WGS) entry which is preliminary data.</text>
</comment>
<evidence type="ECO:0000256" key="4">
    <source>
        <dbReference type="ARBA" id="ARBA00023157"/>
    </source>
</evidence>
<dbReference type="PROSITE" id="PS51352">
    <property type="entry name" value="THIOREDOXIN_2"/>
    <property type="match status" value="1"/>
</dbReference>
<dbReference type="InterPro" id="IPR050553">
    <property type="entry name" value="Thioredoxin_ResA/DsbE_sf"/>
</dbReference>
<dbReference type="PROSITE" id="PS00194">
    <property type="entry name" value="THIOREDOXIN_1"/>
    <property type="match status" value="1"/>
</dbReference>
<evidence type="ECO:0000256" key="6">
    <source>
        <dbReference type="SAM" id="Phobius"/>
    </source>
</evidence>
<evidence type="ECO:0000313" key="8">
    <source>
        <dbReference type="EMBL" id="KKN53755.1"/>
    </source>
</evidence>
<evidence type="ECO:0000256" key="1">
    <source>
        <dbReference type="ARBA" id="ARBA00004196"/>
    </source>
</evidence>
<feature type="transmembrane region" description="Helical" evidence="6">
    <location>
        <begin position="20"/>
        <end position="39"/>
    </location>
</feature>
<dbReference type="InterPro" id="IPR017937">
    <property type="entry name" value="Thioredoxin_CS"/>
</dbReference>
<dbReference type="PANTHER" id="PTHR42852:SF6">
    <property type="entry name" value="THIOL:DISULFIDE INTERCHANGE PROTEIN DSBE"/>
    <property type="match status" value="1"/>
</dbReference>
<accession>A0A0F9RB63</accession>
<dbReference type="InterPro" id="IPR036249">
    <property type="entry name" value="Thioredoxin-like_sf"/>
</dbReference>
<comment type="subcellular location">
    <subcellularLocation>
        <location evidence="1">Cell envelope</location>
    </subcellularLocation>
</comment>
<sequence>MTDLDPPERRGKPGFRLTRLAIVPAVAFALLALFAWGLFNSDETLPSTMVNKPVPEFSLPPVLGRAEGLSTQDLAGHVSLVNVFASWCVPCRAEHPLFVELGATGEVPIYGINYKDPPEQARAWLDELGDPYSRIGADRDGRAGIEWGVYGVPETYVIAADGTIAYRHVGPLTADILQNTLMRVVRELKSSSTAKEATQ</sequence>
<dbReference type="Pfam" id="PF08534">
    <property type="entry name" value="Redoxin"/>
    <property type="match status" value="1"/>
</dbReference>
<dbReference type="SUPFAM" id="SSF52833">
    <property type="entry name" value="Thioredoxin-like"/>
    <property type="match status" value="1"/>
</dbReference>
<evidence type="ECO:0000259" key="7">
    <source>
        <dbReference type="PROSITE" id="PS51352"/>
    </source>
</evidence>
<dbReference type="NCBIfam" id="TIGR00385">
    <property type="entry name" value="dsbE"/>
    <property type="match status" value="1"/>
</dbReference>
<evidence type="ECO:0000256" key="3">
    <source>
        <dbReference type="ARBA" id="ARBA00022748"/>
    </source>
</evidence>
<dbReference type="InterPro" id="IPR013766">
    <property type="entry name" value="Thioredoxin_domain"/>
</dbReference>
<dbReference type="GO" id="GO:0015036">
    <property type="term" value="F:disulfide oxidoreductase activity"/>
    <property type="evidence" value="ECO:0007669"/>
    <property type="project" value="InterPro"/>
</dbReference>
<keyword evidence="4" id="KW-1015">Disulfide bond</keyword>
<organism evidence="8">
    <name type="scientific">marine sediment metagenome</name>
    <dbReference type="NCBI Taxonomy" id="412755"/>
    <lineage>
        <taxon>unclassified sequences</taxon>
        <taxon>metagenomes</taxon>
        <taxon>ecological metagenomes</taxon>
    </lineage>
</organism>
<evidence type="ECO:0000256" key="2">
    <source>
        <dbReference type="ARBA" id="ARBA00007758"/>
    </source>
</evidence>
<name>A0A0F9RB63_9ZZZZ</name>
<dbReference type="PANTHER" id="PTHR42852">
    <property type="entry name" value="THIOL:DISULFIDE INTERCHANGE PROTEIN DSBE"/>
    <property type="match status" value="1"/>
</dbReference>
<keyword evidence="6" id="KW-0812">Transmembrane</keyword>
<comment type="similarity">
    <text evidence="2">Belongs to the thioredoxin family. DsbE subfamily.</text>
</comment>
<dbReference type="InterPro" id="IPR004799">
    <property type="entry name" value="Periplasmic_diS_OxRdtase_DsbE"/>
</dbReference>
<dbReference type="GO" id="GO:0017004">
    <property type="term" value="P:cytochrome complex assembly"/>
    <property type="evidence" value="ECO:0007669"/>
    <property type="project" value="UniProtKB-KW"/>
</dbReference>
<dbReference type="CDD" id="cd03010">
    <property type="entry name" value="TlpA_like_DsbE"/>
    <property type="match status" value="1"/>
</dbReference>
<dbReference type="Gene3D" id="3.40.30.10">
    <property type="entry name" value="Glutaredoxin"/>
    <property type="match status" value="1"/>
</dbReference>
<dbReference type="EMBL" id="LAZR01000957">
    <property type="protein sequence ID" value="KKN53755.1"/>
    <property type="molecule type" value="Genomic_DNA"/>
</dbReference>
<protein>
    <recommendedName>
        <fullName evidence="7">Thioredoxin domain-containing protein</fullName>
    </recommendedName>
</protein>
<keyword evidence="6" id="KW-0472">Membrane</keyword>
<feature type="domain" description="Thioredoxin" evidence="7">
    <location>
        <begin position="48"/>
        <end position="190"/>
    </location>
</feature>
<keyword evidence="6" id="KW-1133">Transmembrane helix</keyword>
<dbReference type="InterPro" id="IPR013740">
    <property type="entry name" value="Redoxin"/>
</dbReference>
<reference evidence="8" key="1">
    <citation type="journal article" date="2015" name="Nature">
        <title>Complex archaea that bridge the gap between prokaryotes and eukaryotes.</title>
        <authorList>
            <person name="Spang A."/>
            <person name="Saw J.H."/>
            <person name="Jorgensen S.L."/>
            <person name="Zaremba-Niedzwiedzka K."/>
            <person name="Martijn J."/>
            <person name="Lind A.E."/>
            <person name="van Eijk R."/>
            <person name="Schleper C."/>
            <person name="Guy L."/>
            <person name="Ettema T.J."/>
        </authorList>
    </citation>
    <scope>NUCLEOTIDE SEQUENCE</scope>
</reference>
<dbReference type="AlphaFoldDB" id="A0A0F9RB63"/>
<keyword evidence="3" id="KW-0201">Cytochrome c-type biogenesis</keyword>